<dbReference type="Proteomes" id="UP000005954">
    <property type="component" value="Unassembled WGS sequence"/>
</dbReference>
<dbReference type="PROSITE" id="PS50977">
    <property type="entry name" value="HTH_TETR_2"/>
    <property type="match status" value="1"/>
</dbReference>
<feature type="DNA-binding region" description="H-T-H motif" evidence="4">
    <location>
        <begin position="40"/>
        <end position="59"/>
    </location>
</feature>
<reference evidence="6 7" key="1">
    <citation type="submission" date="2005-12" db="EMBL/GenBank/DDBJ databases">
        <authorList>
            <person name="Moran M.A."/>
            <person name="Ferriera S."/>
            <person name="Johnson J."/>
            <person name="Kravitz S."/>
            <person name="Halpern A."/>
            <person name="Remington K."/>
            <person name="Beeson K."/>
            <person name="Tran B."/>
            <person name="Rogers Y.-H."/>
            <person name="Friedman R."/>
            <person name="Venter J.C."/>
        </authorList>
    </citation>
    <scope>NUCLEOTIDE SEQUENCE [LARGE SCALE GENOMIC DNA]</scope>
    <source>
        <strain evidence="7">ATCC BAA-591 / DSM 15170 / ISM</strain>
    </source>
</reference>
<evidence type="ECO:0000256" key="2">
    <source>
        <dbReference type="ARBA" id="ARBA00023125"/>
    </source>
</evidence>
<dbReference type="AlphaFoldDB" id="A3SK33"/>
<dbReference type="EMBL" id="AALY01000001">
    <property type="protein sequence ID" value="EAP77714.1"/>
    <property type="molecule type" value="Genomic_DNA"/>
</dbReference>
<comment type="caution">
    <text evidence="6">The sequence shown here is derived from an EMBL/GenBank/DDBJ whole genome shotgun (WGS) entry which is preliminary data.</text>
</comment>
<dbReference type="GO" id="GO:0000976">
    <property type="term" value="F:transcription cis-regulatory region binding"/>
    <property type="evidence" value="ECO:0007669"/>
    <property type="project" value="TreeGrafter"/>
</dbReference>
<dbReference type="Pfam" id="PF00440">
    <property type="entry name" value="TetR_N"/>
    <property type="match status" value="1"/>
</dbReference>
<dbReference type="PANTHER" id="PTHR30055">
    <property type="entry name" value="HTH-TYPE TRANSCRIPTIONAL REGULATOR RUTR"/>
    <property type="match status" value="1"/>
</dbReference>
<feature type="domain" description="HTH tetR-type" evidence="5">
    <location>
        <begin position="17"/>
        <end position="77"/>
    </location>
</feature>
<dbReference type="Gene3D" id="1.10.357.10">
    <property type="entry name" value="Tetracycline Repressor, domain 2"/>
    <property type="match status" value="1"/>
</dbReference>
<evidence type="ECO:0000256" key="1">
    <source>
        <dbReference type="ARBA" id="ARBA00023015"/>
    </source>
</evidence>
<dbReference type="InterPro" id="IPR001647">
    <property type="entry name" value="HTH_TetR"/>
</dbReference>
<sequence>MSNLSKTTRRTQTERSDRTRKLLHEATIALLMEVGYSNTTTLGIAKRAGVSRGAQTHHYPEKIDLIVAATEDMFHAFAEGLAEQAALLRAGRLSLDEFLDRVWHRMLDGDWFYASLEIIVAARGDADLRQRLQPAILSLHGRFEAIWRETFAPVSGSDAGPDADPAVILNIVMNMFRGMAVQAVLRPDKTFLQEMLKVMADILRTRVTPIVE</sequence>
<dbReference type="PRINTS" id="PR00455">
    <property type="entry name" value="HTHTETR"/>
</dbReference>
<keyword evidence="3" id="KW-0804">Transcription</keyword>
<dbReference type="RefSeq" id="WP_009813115.1">
    <property type="nucleotide sequence ID" value="NZ_CH724156.1"/>
</dbReference>
<dbReference type="SUPFAM" id="SSF46689">
    <property type="entry name" value="Homeodomain-like"/>
    <property type="match status" value="1"/>
</dbReference>
<accession>A3SK33</accession>
<dbReference type="eggNOG" id="COG1309">
    <property type="taxonomic scope" value="Bacteria"/>
</dbReference>
<evidence type="ECO:0000259" key="5">
    <source>
        <dbReference type="PROSITE" id="PS50977"/>
    </source>
</evidence>
<dbReference type="SUPFAM" id="SSF48498">
    <property type="entry name" value="Tetracyclin repressor-like, C-terminal domain"/>
    <property type="match status" value="1"/>
</dbReference>
<evidence type="ECO:0000313" key="6">
    <source>
        <dbReference type="EMBL" id="EAP77714.1"/>
    </source>
</evidence>
<keyword evidence="7" id="KW-1185">Reference proteome</keyword>
<dbReference type="InterPro" id="IPR036271">
    <property type="entry name" value="Tet_transcr_reg_TetR-rel_C_sf"/>
</dbReference>
<dbReference type="STRING" id="89187.ISM_05455"/>
<gene>
    <name evidence="6" type="ORF">ISM_05455</name>
</gene>
<dbReference type="HOGENOM" id="CLU_069356_18_2_5"/>
<dbReference type="InterPro" id="IPR050109">
    <property type="entry name" value="HTH-type_TetR-like_transc_reg"/>
</dbReference>
<keyword evidence="1" id="KW-0805">Transcription regulation</keyword>
<evidence type="ECO:0000313" key="7">
    <source>
        <dbReference type="Proteomes" id="UP000005954"/>
    </source>
</evidence>
<dbReference type="GO" id="GO:0003700">
    <property type="term" value="F:DNA-binding transcription factor activity"/>
    <property type="evidence" value="ECO:0007669"/>
    <property type="project" value="TreeGrafter"/>
</dbReference>
<keyword evidence="2 4" id="KW-0238">DNA-binding</keyword>
<proteinExistence type="predicted"/>
<evidence type="ECO:0000256" key="4">
    <source>
        <dbReference type="PROSITE-ProRule" id="PRU00335"/>
    </source>
</evidence>
<organism evidence="6 7">
    <name type="scientific">Roseovarius nubinhibens (strain ATCC BAA-591 / DSM 15170 / ISM)</name>
    <dbReference type="NCBI Taxonomy" id="89187"/>
    <lineage>
        <taxon>Bacteria</taxon>
        <taxon>Pseudomonadati</taxon>
        <taxon>Pseudomonadota</taxon>
        <taxon>Alphaproteobacteria</taxon>
        <taxon>Rhodobacterales</taxon>
        <taxon>Roseobacteraceae</taxon>
        <taxon>Roseovarius</taxon>
    </lineage>
</organism>
<name>A3SK33_ROSNI</name>
<dbReference type="InterPro" id="IPR009057">
    <property type="entry name" value="Homeodomain-like_sf"/>
</dbReference>
<dbReference type="PANTHER" id="PTHR30055:SF234">
    <property type="entry name" value="HTH-TYPE TRANSCRIPTIONAL REGULATOR BETI"/>
    <property type="match status" value="1"/>
</dbReference>
<protein>
    <submittedName>
        <fullName evidence="6">Putative transcriptional regulator</fullName>
    </submittedName>
</protein>
<evidence type="ECO:0000256" key="3">
    <source>
        <dbReference type="ARBA" id="ARBA00023163"/>
    </source>
</evidence>